<dbReference type="InterPro" id="IPR032698">
    <property type="entry name" value="SirB1_N"/>
</dbReference>
<accession>A0A178MLF0</accession>
<feature type="domain" description="Protein SirB1 N-terminal" evidence="2">
    <location>
        <begin position="52"/>
        <end position="151"/>
    </location>
</feature>
<sequence length="233" mass="24711">MAAADPFWALAGLDGLAARALVLAQPGGLPGRWAERLAADPHPLIHADDGGPAAANLAATLDWGQGGDICLAILWLEYFRRQAIDAEAVDLPGRMLVRLTGERRAILDPCQQGRELDPPALRVLAAGFGGILPGPGQLAALTDDQVLVRLQGQRKMRLLKAGDVAGALLAVEGALRVDPDQAKLWRESGLMRLRLGDLAGAVAALEQFVIRTDNGQARGRASQLLAQIRVRLP</sequence>
<proteinExistence type="inferred from homology"/>
<dbReference type="Proteomes" id="UP000078543">
    <property type="component" value="Unassembled WGS sequence"/>
</dbReference>
<evidence type="ECO:0000313" key="4">
    <source>
        <dbReference type="Proteomes" id="UP000078543"/>
    </source>
</evidence>
<evidence type="ECO:0000256" key="1">
    <source>
        <dbReference type="ARBA" id="ARBA00007100"/>
    </source>
</evidence>
<evidence type="ECO:0000259" key="2">
    <source>
        <dbReference type="Pfam" id="PF13369"/>
    </source>
</evidence>
<dbReference type="InterPro" id="IPR011990">
    <property type="entry name" value="TPR-like_helical_dom_sf"/>
</dbReference>
<dbReference type="Pfam" id="PF13371">
    <property type="entry name" value="TPR_9"/>
    <property type="match status" value="1"/>
</dbReference>
<dbReference type="RefSeq" id="WP_068501365.1">
    <property type="nucleotide sequence ID" value="NZ_LWQU01000146.1"/>
</dbReference>
<keyword evidence="4" id="KW-1185">Reference proteome</keyword>
<organism evidence="3 4">
    <name type="scientific">Magnetospirillum moscoviense</name>
    <dbReference type="NCBI Taxonomy" id="1437059"/>
    <lineage>
        <taxon>Bacteria</taxon>
        <taxon>Pseudomonadati</taxon>
        <taxon>Pseudomonadota</taxon>
        <taxon>Alphaproteobacteria</taxon>
        <taxon>Rhodospirillales</taxon>
        <taxon>Rhodospirillaceae</taxon>
        <taxon>Magnetospirillum</taxon>
    </lineage>
</organism>
<evidence type="ECO:0000313" key="3">
    <source>
        <dbReference type="EMBL" id="OAN49561.1"/>
    </source>
</evidence>
<dbReference type="Pfam" id="PF13369">
    <property type="entry name" value="Transglut_core2"/>
    <property type="match status" value="1"/>
</dbReference>
<reference evidence="3 4" key="1">
    <citation type="submission" date="2016-04" db="EMBL/GenBank/DDBJ databases">
        <title>Draft genome sequence of freshwater magnetotactic bacteria Magnetospirillum marisnigri SP-1 and Magnetospirillum moscoviense BB-1.</title>
        <authorList>
            <person name="Koziaeva V."/>
            <person name="Dziuba M.V."/>
            <person name="Ivanov T.M."/>
            <person name="Kuznetsov B."/>
            <person name="Grouzdev D.S."/>
        </authorList>
    </citation>
    <scope>NUCLEOTIDE SEQUENCE [LARGE SCALE GENOMIC DNA]</scope>
    <source>
        <strain evidence="3 4">BB-1</strain>
    </source>
</reference>
<dbReference type="STRING" id="1437059.A6A05_13365"/>
<dbReference type="OrthoDB" id="232498at2"/>
<comment type="similarity">
    <text evidence="1">Belongs to the UPF0162 family.</text>
</comment>
<comment type="caution">
    <text evidence="3">The sequence shown here is derived from an EMBL/GenBank/DDBJ whole genome shotgun (WGS) entry which is preliminary data.</text>
</comment>
<dbReference type="Gene3D" id="1.25.40.10">
    <property type="entry name" value="Tetratricopeptide repeat domain"/>
    <property type="match status" value="1"/>
</dbReference>
<name>A0A178MLF0_9PROT</name>
<gene>
    <name evidence="3" type="ORF">A6A05_13365</name>
</gene>
<dbReference type="SUPFAM" id="SSF48452">
    <property type="entry name" value="TPR-like"/>
    <property type="match status" value="1"/>
</dbReference>
<dbReference type="AlphaFoldDB" id="A0A178MLF0"/>
<dbReference type="EMBL" id="LWQU01000146">
    <property type="protein sequence ID" value="OAN49561.1"/>
    <property type="molecule type" value="Genomic_DNA"/>
</dbReference>
<protein>
    <recommendedName>
        <fullName evidence="2">Protein SirB1 N-terminal domain-containing protein</fullName>
    </recommendedName>
</protein>